<comment type="caution">
    <text evidence="2">The sequence shown here is derived from an EMBL/GenBank/DDBJ whole genome shotgun (WGS) entry which is preliminary data.</text>
</comment>
<feature type="signal peptide" evidence="1">
    <location>
        <begin position="1"/>
        <end position="20"/>
    </location>
</feature>
<accession>A0A1V3NEQ9</accession>
<dbReference type="Proteomes" id="UP000189462">
    <property type="component" value="Unassembled WGS sequence"/>
</dbReference>
<gene>
    <name evidence="2" type="ORF">B1C78_11510</name>
</gene>
<organism evidence="2 3">
    <name type="scientific">Thioalkalivibrio denitrificans</name>
    <dbReference type="NCBI Taxonomy" id="108003"/>
    <lineage>
        <taxon>Bacteria</taxon>
        <taxon>Pseudomonadati</taxon>
        <taxon>Pseudomonadota</taxon>
        <taxon>Gammaproteobacteria</taxon>
        <taxon>Chromatiales</taxon>
        <taxon>Ectothiorhodospiraceae</taxon>
        <taxon>Thioalkalivibrio</taxon>
    </lineage>
</organism>
<keyword evidence="3" id="KW-1185">Reference proteome</keyword>
<dbReference type="STRING" id="108003.B1C78_11510"/>
<dbReference type="OrthoDB" id="8235498at2"/>
<protein>
    <recommendedName>
        <fullName evidence="4">DUF3617 domain-containing protein</fullName>
    </recommendedName>
</protein>
<proteinExistence type="predicted"/>
<reference evidence="2 3" key="1">
    <citation type="submission" date="2017-02" db="EMBL/GenBank/DDBJ databases">
        <title>Genomic diversity within the haloalkaliphilic genus Thioalkalivibrio.</title>
        <authorList>
            <person name="Ahn A.-C."/>
            <person name="Meier-Kolthoff J."/>
            <person name="Overmars L."/>
            <person name="Richter M."/>
            <person name="Woyke T."/>
            <person name="Sorokin D.Y."/>
            <person name="Muyzer G."/>
        </authorList>
    </citation>
    <scope>NUCLEOTIDE SEQUENCE [LARGE SCALE GENOMIC DNA]</scope>
    <source>
        <strain evidence="2 3">ALJD</strain>
    </source>
</reference>
<dbReference type="Pfam" id="PF12276">
    <property type="entry name" value="DUF3617"/>
    <property type="match status" value="1"/>
</dbReference>
<name>A0A1V3NEQ9_9GAMM</name>
<dbReference type="RefSeq" id="WP_077279304.1">
    <property type="nucleotide sequence ID" value="NZ_MVBK01000067.1"/>
</dbReference>
<evidence type="ECO:0000256" key="1">
    <source>
        <dbReference type="SAM" id="SignalP"/>
    </source>
</evidence>
<evidence type="ECO:0008006" key="4">
    <source>
        <dbReference type="Google" id="ProtNLM"/>
    </source>
</evidence>
<sequence length="139" mass="15589">MPIRLILAALALCLALPALAAEPDIRPGQWEYTNVTRFENMPVPDQTHTQTECITQQDIERGGAFLDDAEDCEVSNMDMRSSGMTYSMVCREQGVEIHMDADIRFMGDRAEGTMDARMDSPMGPMRMLIELEGRRIGDC</sequence>
<keyword evidence="1" id="KW-0732">Signal</keyword>
<dbReference type="EMBL" id="MVBK01000067">
    <property type="protein sequence ID" value="OOG23368.1"/>
    <property type="molecule type" value="Genomic_DNA"/>
</dbReference>
<evidence type="ECO:0000313" key="2">
    <source>
        <dbReference type="EMBL" id="OOG23368.1"/>
    </source>
</evidence>
<dbReference type="AlphaFoldDB" id="A0A1V3NEQ9"/>
<dbReference type="InterPro" id="IPR022061">
    <property type="entry name" value="DUF3617"/>
</dbReference>
<evidence type="ECO:0000313" key="3">
    <source>
        <dbReference type="Proteomes" id="UP000189462"/>
    </source>
</evidence>
<feature type="chain" id="PRO_5012257209" description="DUF3617 domain-containing protein" evidence="1">
    <location>
        <begin position="21"/>
        <end position="139"/>
    </location>
</feature>